<feature type="domain" description="Thiamine pyrophosphate enzyme central" evidence="5">
    <location>
        <begin position="193"/>
        <end position="322"/>
    </location>
</feature>
<dbReference type="InterPro" id="IPR047211">
    <property type="entry name" value="POXB-like"/>
</dbReference>
<dbReference type="InterPro" id="IPR012001">
    <property type="entry name" value="Thiamin_PyroP_enz_TPP-bd_dom"/>
</dbReference>
<dbReference type="InterPro" id="IPR000399">
    <property type="entry name" value="TPP-bd_CS"/>
</dbReference>
<dbReference type="InterPro" id="IPR012000">
    <property type="entry name" value="Thiamin_PyroP_enz_cen_dom"/>
</dbReference>
<dbReference type="EMBL" id="MSTR01000019">
    <property type="protein sequence ID" value="ONN40697.1"/>
    <property type="molecule type" value="Genomic_DNA"/>
</dbReference>
<feature type="domain" description="Thiamine pyrophosphate enzyme TPP-binding" evidence="6">
    <location>
        <begin position="382"/>
        <end position="528"/>
    </location>
</feature>
<evidence type="ECO:0000259" key="6">
    <source>
        <dbReference type="Pfam" id="PF02775"/>
    </source>
</evidence>
<dbReference type="CDD" id="cd07039">
    <property type="entry name" value="TPP_PYR_POX"/>
    <property type="match status" value="1"/>
</dbReference>
<keyword evidence="2 4" id="KW-0786">Thiamine pyrophosphate</keyword>
<evidence type="ECO:0000256" key="3">
    <source>
        <dbReference type="NCBIfam" id="TIGR02720"/>
    </source>
</evidence>
<dbReference type="PANTHER" id="PTHR42981:SF2">
    <property type="entry name" value="PYRUVATE DEHYDROGENASE [UBIQUINONE]"/>
    <property type="match status" value="1"/>
</dbReference>
<feature type="domain" description="Thiamine pyrophosphate enzyme N-terminal TPP-binding" evidence="7">
    <location>
        <begin position="5"/>
        <end position="118"/>
    </location>
</feature>
<sequence length="580" mass="64261">MSTINAGIAMVKVLESWGVDHIYGIPGGSFNSIIDALYHEKDQIDYIQVRHEEVGALAAAADAKLTGKVGAVFGSAGPGATHLINGLYDAQMDHVPVVALLGQVASTSMNYTAFQELNENPIFADVSVYNRTVMTPESLPYVVDEAIKAAYAHQGVAVVTIPVDFGFEEIEWQDVSNASTYKTGVILPEIEDVKAALPYLEQAQKPVLFIGQGVRHGYDQIKKFTEYFKMPVVASVLAKGIVPDEDKNFLGFAGRVATKPANEALAEADLILFVGSDFPFGRTFFNPEAAFIQVDIDAAKFGRRHHTDLAILGDGKTTLEKLIELGNERTEDAWYLANQENLRNWRRWLTSFEEPTEKSIRPEAVYKEINRIAERDAIFVTDVGNTTIHSIRLLNMTGEQLHTTSGWFATMGNGIPGGIAAKLSFPERQVFTLSGDGGFAMVMQDILTQVSYQLPIINVVFSNDSFGFIEAEQEDTEQQKFGVSLEQADFGKACEALGADGFTITHYEQLRPALDAAAKSDRPVVIDVKIPNKRPLPVEDLHLDPRKYSEEEIERFKEKYEVHDMPVLHEIYTHHLSKQL</sequence>
<dbReference type="Gene3D" id="3.40.50.970">
    <property type="match status" value="2"/>
</dbReference>
<dbReference type="Pfam" id="PF02776">
    <property type="entry name" value="TPP_enzyme_N"/>
    <property type="match status" value="1"/>
</dbReference>
<evidence type="ECO:0000256" key="1">
    <source>
        <dbReference type="ARBA" id="ARBA00007812"/>
    </source>
</evidence>
<comment type="caution">
    <text evidence="8">The sequence shown here is derived from an EMBL/GenBank/DDBJ whole genome shotgun (WGS) entry which is preliminary data.</text>
</comment>
<dbReference type="CDD" id="cd02014">
    <property type="entry name" value="TPP_POX"/>
    <property type="match status" value="1"/>
</dbReference>
<organism evidence="8 9">
    <name type="scientific">Enterococcus mundtii</name>
    <dbReference type="NCBI Taxonomy" id="53346"/>
    <lineage>
        <taxon>Bacteria</taxon>
        <taxon>Bacillati</taxon>
        <taxon>Bacillota</taxon>
        <taxon>Bacilli</taxon>
        <taxon>Lactobacillales</taxon>
        <taxon>Enterococcaceae</taxon>
        <taxon>Enterococcus</taxon>
    </lineage>
</organism>
<dbReference type="InterPro" id="IPR011766">
    <property type="entry name" value="TPP_enzyme_TPP-bd"/>
</dbReference>
<dbReference type="Pfam" id="PF00205">
    <property type="entry name" value="TPP_enzyme_M"/>
    <property type="match status" value="1"/>
</dbReference>
<evidence type="ECO:0000313" key="9">
    <source>
        <dbReference type="Proteomes" id="UP000189299"/>
    </source>
</evidence>
<dbReference type="PROSITE" id="PS00187">
    <property type="entry name" value="TPP_ENZYMES"/>
    <property type="match status" value="1"/>
</dbReference>
<dbReference type="PANTHER" id="PTHR42981">
    <property type="entry name" value="PYRUVATE DEHYDROGENASE [UBIQUINONE]"/>
    <property type="match status" value="1"/>
</dbReference>
<dbReference type="GO" id="GO:0047112">
    <property type="term" value="F:pyruvate oxidase activity"/>
    <property type="evidence" value="ECO:0007669"/>
    <property type="project" value="UniProtKB-UniRule"/>
</dbReference>
<dbReference type="RefSeq" id="WP_077152057.1">
    <property type="nucleotide sequence ID" value="NZ_CABMMO010000019.1"/>
</dbReference>
<name>A0A1V2UC55_ENTMU</name>
<dbReference type="STRING" id="53346.A5802_002343"/>
<dbReference type="OrthoDB" id="4494979at2"/>
<accession>A0A1V2UC55</accession>
<dbReference type="InterPro" id="IPR047212">
    <property type="entry name" value="TPP_POXB-like"/>
</dbReference>
<gene>
    <name evidence="8" type="ORF">BTN92_14625</name>
</gene>
<dbReference type="SUPFAM" id="SSF52467">
    <property type="entry name" value="DHS-like NAD/FAD-binding domain"/>
    <property type="match status" value="1"/>
</dbReference>
<dbReference type="Proteomes" id="UP000189299">
    <property type="component" value="Unassembled WGS sequence"/>
</dbReference>
<evidence type="ECO:0000259" key="5">
    <source>
        <dbReference type="Pfam" id="PF00205"/>
    </source>
</evidence>
<dbReference type="InterPro" id="IPR029061">
    <property type="entry name" value="THDP-binding"/>
</dbReference>
<comment type="similarity">
    <text evidence="1 4">Belongs to the TPP enzyme family.</text>
</comment>
<keyword evidence="8" id="KW-0670">Pyruvate</keyword>
<reference evidence="8 9" key="1">
    <citation type="submission" date="2016-12" db="EMBL/GenBank/DDBJ databases">
        <authorList>
            <person name="Song W.-J."/>
            <person name="Kurnit D.M."/>
        </authorList>
    </citation>
    <scope>NUCLEOTIDE SEQUENCE [LARGE SCALE GENOMIC DNA]</scope>
    <source>
        <strain evidence="8 9">CGB1038-1_S1</strain>
    </source>
</reference>
<dbReference type="NCBIfam" id="TIGR02720">
    <property type="entry name" value="pyruv_oxi_spxB"/>
    <property type="match status" value="1"/>
</dbReference>
<proteinExistence type="inferred from homology"/>
<dbReference type="Gene3D" id="3.40.50.1220">
    <property type="entry name" value="TPP-binding domain"/>
    <property type="match status" value="1"/>
</dbReference>
<evidence type="ECO:0000313" key="8">
    <source>
        <dbReference type="EMBL" id="ONN40697.1"/>
    </source>
</evidence>
<dbReference type="EC" id="1.2.3.3" evidence="3"/>
<dbReference type="InterPro" id="IPR047210">
    <property type="entry name" value="TPP_PYR_POXB-like"/>
</dbReference>
<dbReference type="GO" id="GO:0000287">
    <property type="term" value="F:magnesium ion binding"/>
    <property type="evidence" value="ECO:0007669"/>
    <property type="project" value="InterPro"/>
</dbReference>
<dbReference type="InterPro" id="IPR014092">
    <property type="entry name" value="Pyruvate_oxidase"/>
</dbReference>
<evidence type="ECO:0000259" key="7">
    <source>
        <dbReference type="Pfam" id="PF02776"/>
    </source>
</evidence>
<evidence type="ECO:0000256" key="2">
    <source>
        <dbReference type="ARBA" id="ARBA00023052"/>
    </source>
</evidence>
<protein>
    <recommendedName>
        <fullName evidence="3">Pyruvate oxidase</fullName>
        <ecNumber evidence="3">1.2.3.3</ecNumber>
    </recommendedName>
</protein>
<dbReference type="AlphaFoldDB" id="A0A1V2UC55"/>
<dbReference type="SUPFAM" id="SSF52518">
    <property type="entry name" value="Thiamin diphosphate-binding fold (THDP-binding)"/>
    <property type="match status" value="2"/>
</dbReference>
<evidence type="ECO:0000256" key="4">
    <source>
        <dbReference type="RuleBase" id="RU362132"/>
    </source>
</evidence>
<dbReference type="InterPro" id="IPR029035">
    <property type="entry name" value="DHS-like_NAD/FAD-binding_dom"/>
</dbReference>
<dbReference type="GO" id="GO:0030976">
    <property type="term" value="F:thiamine pyrophosphate binding"/>
    <property type="evidence" value="ECO:0007669"/>
    <property type="project" value="InterPro"/>
</dbReference>
<dbReference type="Gene3D" id="1.10.10.940">
    <property type="match status" value="1"/>
</dbReference>
<dbReference type="Pfam" id="PF02775">
    <property type="entry name" value="TPP_enzyme_C"/>
    <property type="match status" value="1"/>
</dbReference>